<gene>
    <name evidence="5" type="ORF">Ana3638_23985</name>
</gene>
<dbReference type="AlphaFoldDB" id="A0A6P1TUT7"/>
<dbReference type="GO" id="GO:0005524">
    <property type="term" value="F:ATP binding"/>
    <property type="evidence" value="ECO:0007669"/>
    <property type="project" value="UniProtKB-KW"/>
</dbReference>
<dbReference type="KEGG" id="anr:Ana3638_23985"/>
<feature type="domain" description="SF3 helicase" evidence="4">
    <location>
        <begin position="467"/>
        <end position="626"/>
    </location>
</feature>
<sequence>MKQFTLYTSDSVGSQSNCVYPHKTVITDEASLKQAAAHDHVSAEYKGNYRSSLNFIRADNVPLDCDNDHSDNPDDWVTPLEVAFAFPDVAFAVVYSRSNMLQKDSRSPRPRFHVFFPIPPVTDAKVYSALKKEITSCFPYFDNNALDSARFLFGTANAEVELYRGDKSIVDFLQDNKFEEWDNSQDEILEGNRNNTMSGIAGKLVVRYGNTDEAYDIFLKKAEKCNPPLEETELKTIWNSAVKFGKYVSSQESYIPPEQYNTDMKLKPDDFSDVGQAIVLSREYLESLRYSPSTDYIVYNGSYWEESKPKSQAVAQELTARQLEEAEAKMQKATNEMLQNGAWEMLVAMGPKKAASAFNEQQRHSFEKYQTAQLYRNYAIKRRDSKYISSALKEARPMLEIEQCNLDADEFLLNTPSGTYDLRKGLGSVMKHDPLDFITKQTTVDPGTEGADLWEAALNTFFCGDLDLIHYVQEIVGLAAIGKVYVEALIIAYGEGRNGKSTFWNVIARVLGSYSGNISADMLTVGCRRNVKPELAEAKGKRLIIAAEMEEGMRLNTSNVKQLCSTDEIYAEKKYKDPFSYIPSHTLVLYTNHLPKVGAIDRGTWRRLIVIPFNAKIEGNADVKNYADYLLENAGGAILSWVIEGATKAIGHKFKIEAPEKVKAAIQSYKENNDWLSHYLTDCCEVDNSYSAKSSEVYSSYRTYCMQVGEFIRGTADFYAALETAGFDRKRTRDNNLILGLKLKPEFLEV</sequence>
<evidence type="ECO:0000313" key="5">
    <source>
        <dbReference type="EMBL" id="QHQ63456.1"/>
    </source>
</evidence>
<dbReference type="InterPro" id="IPR027417">
    <property type="entry name" value="P-loop_NTPase"/>
</dbReference>
<protein>
    <submittedName>
        <fullName evidence="5">DNA primase</fullName>
    </submittedName>
</protein>
<dbReference type="NCBIfam" id="TIGR01613">
    <property type="entry name" value="primase_Cterm"/>
    <property type="match status" value="1"/>
</dbReference>
<dbReference type="InterPro" id="IPR014015">
    <property type="entry name" value="Helicase_SF3_DNA-vir"/>
</dbReference>
<keyword evidence="1" id="KW-0547">Nucleotide-binding</keyword>
<dbReference type="Pfam" id="PF19263">
    <property type="entry name" value="DUF5906"/>
    <property type="match status" value="1"/>
</dbReference>
<accession>A0A6P1TUT7</accession>
<dbReference type="PANTHER" id="PTHR35372">
    <property type="entry name" value="ATP BINDING PROTEIN-RELATED"/>
    <property type="match status" value="1"/>
</dbReference>
<reference evidence="5 6" key="1">
    <citation type="submission" date="2020-01" db="EMBL/GenBank/DDBJ databases">
        <title>Genome analysis of Anaerocolumna sp. CBA3638.</title>
        <authorList>
            <person name="Kim J."/>
            <person name="Roh S.W."/>
        </authorList>
    </citation>
    <scope>NUCLEOTIDE SEQUENCE [LARGE SCALE GENOMIC DNA]</scope>
    <source>
        <strain evidence="5 6">CBA3638</strain>
    </source>
</reference>
<dbReference type="InterPro" id="IPR006500">
    <property type="entry name" value="Helicase_put_C_phage/plasmid"/>
</dbReference>
<dbReference type="RefSeq" id="WP_161840269.1">
    <property type="nucleotide sequence ID" value="NZ_CP048000.1"/>
</dbReference>
<evidence type="ECO:0000256" key="1">
    <source>
        <dbReference type="ARBA" id="ARBA00022741"/>
    </source>
</evidence>
<dbReference type="InterPro" id="IPR051620">
    <property type="entry name" value="ORF904-like_C"/>
</dbReference>
<keyword evidence="3" id="KW-0067">ATP-binding</keyword>
<name>A0A6P1TUT7_9FIRM</name>
<dbReference type="InterPro" id="IPR045455">
    <property type="entry name" value="NrS-1_pol-like_helicase"/>
</dbReference>
<dbReference type="Pfam" id="PF08706">
    <property type="entry name" value="D5_N"/>
    <property type="match status" value="1"/>
</dbReference>
<dbReference type="PANTHER" id="PTHR35372:SF2">
    <property type="entry name" value="SF3 HELICASE DOMAIN-CONTAINING PROTEIN"/>
    <property type="match status" value="1"/>
</dbReference>
<dbReference type="Gene3D" id="3.40.50.300">
    <property type="entry name" value="P-loop containing nucleotide triphosphate hydrolases"/>
    <property type="match status" value="1"/>
</dbReference>
<dbReference type="InterPro" id="IPR014818">
    <property type="entry name" value="Phage/plasmid_primase_P4_C"/>
</dbReference>
<organism evidence="5 6">
    <name type="scientific">Anaerocolumna sedimenticola</name>
    <dbReference type="NCBI Taxonomy" id="2696063"/>
    <lineage>
        <taxon>Bacteria</taxon>
        <taxon>Bacillati</taxon>
        <taxon>Bacillota</taxon>
        <taxon>Clostridia</taxon>
        <taxon>Lachnospirales</taxon>
        <taxon>Lachnospiraceae</taxon>
        <taxon>Anaerocolumna</taxon>
    </lineage>
</organism>
<dbReference type="InterPro" id="IPR014820">
    <property type="entry name" value="PriCT_1"/>
</dbReference>
<dbReference type="EMBL" id="CP048000">
    <property type="protein sequence ID" value="QHQ63456.1"/>
    <property type="molecule type" value="Genomic_DNA"/>
</dbReference>
<keyword evidence="2" id="KW-0378">Hydrolase</keyword>
<proteinExistence type="predicted"/>
<dbReference type="GO" id="GO:0016787">
    <property type="term" value="F:hydrolase activity"/>
    <property type="evidence" value="ECO:0007669"/>
    <property type="project" value="UniProtKB-KW"/>
</dbReference>
<evidence type="ECO:0000313" key="6">
    <source>
        <dbReference type="Proteomes" id="UP000464314"/>
    </source>
</evidence>
<evidence type="ECO:0000259" key="4">
    <source>
        <dbReference type="PROSITE" id="PS51206"/>
    </source>
</evidence>
<keyword evidence="6" id="KW-1185">Reference proteome</keyword>
<evidence type="ECO:0000256" key="2">
    <source>
        <dbReference type="ARBA" id="ARBA00022801"/>
    </source>
</evidence>
<dbReference type="SMART" id="SM00942">
    <property type="entry name" value="PriCT_1"/>
    <property type="match status" value="1"/>
</dbReference>
<dbReference type="Proteomes" id="UP000464314">
    <property type="component" value="Chromosome"/>
</dbReference>
<dbReference type="SUPFAM" id="SSF52540">
    <property type="entry name" value="P-loop containing nucleoside triphosphate hydrolases"/>
    <property type="match status" value="1"/>
</dbReference>
<dbReference type="PROSITE" id="PS51206">
    <property type="entry name" value="SF3_HELICASE_1"/>
    <property type="match status" value="1"/>
</dbReference>
<dbReference type="SMART" id="SM00885">
    <property type="entry name" value="D5_N"/>
    <property type="match status" value="1"/>
</dbReference>
<evidence type="ECO:0000256" key="3">
    <source>
        <dbReference type="ARBA" id="ARBA00022840"/>
    </source>
</evidence>